<dbReference type="EMBL" id="QJNS01000088">
    <property type="protein sequence ID" value="RYO88367.1"/>
    <property type="molecule type" value="Genomic_DNA"/>
</dbReference>
<sequence>MTVTARDFVEMEPYETCGATLSISQRIHVAVQPHDSSQQSAAAGAFQPGANLTSCPLARQPLAKPLTQTLYPRAPKLRRGC</sequence>
<name>A0ABY0H9L8_9PEZI</name>
<gene>
    <name evidence="1" type="ORF">DL762_003753</name>
</gene>
<accession>A0ABY0H9L8</accession>
<evidence type="ECO:0000313" key="1">
    <source>
        <dbReference type="EMBL" id="RYO88367.1"/>
    </source>
</evidence>
<protein>
    <submittedName>
        <fullName evidence="1">Uncharacterized protein</fullName>
    </submittedName>
</protein>
<evidence type="ECO:0000313" key="2">
    <source>
        <dbReference type="Proteomes" id="UP000294003"/>
    </source>
</evidence>
<dbReference type="Proteomes" id="UP000294003">
    <property type="component" value="Unassembled WGS sequence"/>
</dbReference>
<comment type="caution">
    <text evidence="1">The sequence shown here is derived from an EMBL/GenBank/DDBJ whole genome shotgun (WGS) entry which is preliminary data.</text>
</comment>
<proteinExistence type="predicted"/>
<reference evidence="1 2" key="1">
    <citation type="submission" date="2018-06" db="EMBL/GenBank/DDBJ databases">
        <title>Complete Genomes of Monosporascus.</title>
        <authorList>
            <person name="Robinson A.J."/>
            <person name="Natvig D.O."/>
        </authorList>
    </citation>
    <scope>NUCLEOTIDE SEQUENCE [LARGE SCALE GENOMIC DNA]</scope>
    <source>
        <strain evidence="1 2">CBS 609.92</strain>
    </source>
</reference>
<keyword evidence="2" id="KW-1185">Reference proteome</keyword>
<organism evidence="1 2">
    <name type="scientific">Monosporascus cannonballus</name>
    <dbReference type="NCBI Taxonomy" id="155416"/>
    <lineage>
        <taxon>Eukaryota</taxon>
        <taxon>Fungi</taxon>
        <taxon>Dikarya</taxon>
        <taxon>Ascomycota</taxon>
        <taxon>Pezizomycotina</taxon>
        <taxon>Sordariomycetes</taxon>
        <taxon>Xylariomycetidae</taxon>
        <taxon>Xylariales</taxon>
        <taxon>Xylariales incertae sedis</taxon>
        <taxon>Monosporascus</taxon>
    </lineage>
</organism>